<reference evidence="1 2" key="2">
    <citation type="journal article" date="2018" name="Plant J.">
        <title>The Physcomitrella patens chromosome-scale assembly reveals moss genome structure and evolution.</title>
        <authorList>
            <person name="Lang D."/>
            <person name="Ullrich K.K."/>
            <person name="Murat F."/>
            <person name="Fuchs J."/>
            <person name="Jenkins J."/>
            <person name="Haas F.B."/>
            <person name="Piednoel M."/>
            <person name="Gundlach H."/>
            <person name="Van Bel M."/>
            <person name="Meyberg R."/>
            <person name="Vives C."/>
            <person name="Morata J."/>
            <person name="Symeonidi A."/>
            <person name="Hiss M."/>
            <person name="Muchero W."/>
            <person name="Kamisugi Y."/>
            <person name="Saleh O."/>
            <person name="Blanc G."/>
            <person name="Decker E.L."/>
            <person name="van Gessel N."/>
            <person name="Grimwood J."/>
            <person name="Hayes R.D."/>
            <person name="Graham S.W."/>
            <person name="Gunter L.E."/>
            <person name="McDaniel S.F."/>
            <person name="Hoernstein S.N.W."/>
            <person name="Larsson A."/>
            <person name="Li F.W."/>
            <person name="Perroud P.F."/>
            <person name="Phillips J."/>
            <person name="Ranjan P."/>
            <person name="Rokshar D.S."/>
            <person name="Rothfels C.J."/>
            <person name="Schneider L."/>
            <person name="Shu S."/>
            <person name="Stevenson D.W."/>
            <person name="Thummler F."/>
            <person name="Tillich M."/>
            <person name="Villarreal Aguilar J.C."/>
            <person name="Widiez T."/>
            <person name="Wong G.K."/>
            <person name="Wymore A."/>
            <person name="Zhang Y."/>
            <person name="Zimmer A.D."/>
            <person name="Quatrano R.S."/>
            <person name="Mayer K.F.X."/>
            <person name="Goodstein D."/>
            <person name="Casacuberta J.M."/>
            <person name="Vandepoele K."/>
            <person name="Reski R."/>
            <person name="Cuming A.C."/>
            <person name="Tuskan G.A."/>
            <person name="Maumus F."/>
            <person name="Salse J."/>
            <person name="Schmutz J."/>
            <person name="Rensing S.A."/>
        </authorList>
    </citation>
    <scope>NUCLEOTIDE SEQUENCE [LARGE SCALE GENOMIC DNA]</scope>
    <source>
        <strain evidence="1 2">cv. Gransden 2004</strain>
    </source>
</reference>
<reference evidence="1 2" key="1">
    <citation type="journal article" date="2008" name="Science">
        <title>The Physcomitrella genome reveals evolutionary insights into the conquest of land by plants.</title>
        <authorList>
            <person name="Rensing S."/>
            <person name="Lang D."/>
            <person name="Zimmer A."/>
            <person name="Terry A."/>
            <person name="Salamov A."/>
            <person name="Shapiro H."/>
            <person name="Nishiyama T."/>
            <person name="Perroud P.-F."/>
            <person name="Lindquist E."/>
            <person name="Kamisugi Y."/>
            <person name="Tanahashi T."/>
            <person name="Sakakibara K."/>
            <person name="Fujita T."/>
            <person name="Oishi K."/>
            <person name="Shin-I T."/>
            <person name="Kuroki Y."/>
            <person name="Toyoda A."/>
            <person name="Suzuki Y."/>
            <person name="Hashimoto A."/>
            <person name="Yamaguchi K."/>
            <person name="Sugano A."/>
            <person name="Kohara Y."/>
            <person name="Fujiyama A."/>
            <person name="Anterola A."/>
            <person name="Aoki S."/>
            <person name="Ashton N."/>
            <person name="Barbazuk W.B."/>
            <person name="Barker E."/>
            <person name="Bennetzen J."/>
            <person name="Bezanilla M."/>
            <person name="Blankenship R."/>
            <person name="Cho S.H."/>
            <person name="Dutcher S."/>
            <person name="Estelle M."/>
            <person name="Fawcett J.A."/>
            <person name="Gundlach H."/>
            <person name="Hanada K."/>
            <person name="Heyl A."/>
            <person name="Hicks K.A."/>
            <person name="Hugh J."/>
            <person name="Lohr M."/>
            <person name="Mayer K."/>
            <person name="Melkozernov A."/>
            <person name="Murata T."/>
            <person name="Nelson D."/>
            <person name="Pils B."/>
            <person name="Prigge M."/>
            <person name="Reiss B."/>
            <person name="Renner T."/>
            <person name="Rombauts S."/>
            <person name="Rushton P."/>
            <person name="Sanderfoot A."/>
            <person name="Schween G."/>
            <person name="Shiu S.-H."/>
            <person name="Stueber K."/>
            <person name="Theodoulou F.L."/>
            <person name="Tu H."/>
            <person name="Van de Peer Y."/>
            <person name="Verrier P.J."/>
            <person name="Waters E."/>
            <person name="Wood A."/>
            <person name="Yang L."/>
            <person name="Cove D."/>
            <person name="Cuming A."/>
            <person name="Hasebe M."/>
            <person name="Lucas S."/>
            <person name="Mishler D.B."/>
            <person name="Reski R."/>
            <person name="Grigoriev I."/>
            <person name="Quatrano R.S."/>
            <person name="Boore J.L."/>
        </authorList>
    </citation>
    <scope>NUCLEOTIDE SEQUENCE [LARGE SCALE GENOMIC DNA]</scope>
    <source>
        <strain evidence="1 2">cv. Gransden 2004</strain>
    </source>
</reference>
<gene>
    <name evidence="1" type="primary">LOC112285697</name>
</gene>
<dbReference type="AlphaFoldDB" id="A0A7I4BPH0"/>
<dbReference type="InParanoid" id="A0A7I4BPH0"/>
<dbReference type="EMBL" id="ABEU02000001">
    <property type="status" value="NOT_ANNOTATED_CDS"/>
    <property type="molecule type" value="Genomic_DNA"/>
</dbReference>
<accession>A0A7I4BPH0</accession>
<keyword evidence="2" id="KW-1185">Reference proteome</keyword>
<proteinExistence type="predicted"/>
<dbReference type="Proteomes" id="UP000006727">
    <property type="component" value="Chromosome 1"/>
</dbReference>
<sequence>MCTAGKIRSGGCACCGFSGVTFIHSPVIPRFLLASPQPPVTCLLRSSSRRLFSFLPTSLTLKVPHFILVSYGASPRAGEIKVNDGGKIHSCGGSWTSSSPALFEGDPRKNLPGPAILFWRCYKSKPGEEPTEPFFFLEEDKNGKLVPKGRR</sequence>
<protein>
    <submittedName>
        <fullName evidence="1">Uncharacterized protein</fullName>
    </submittedName>
</protein>
<evidence type="ECO:0000313" key="2">
    <source>
        <dbReference type="Proteomes" id="UP000006727"/>
    </source>
</evidence>
<organism evidence="1 2">
    <name type="scientific">Physcomitrium patens</name>
    <name type="common">Spreading-leaved earth moss</name>
    <name type="synonym">Physcomitrella patens</name>
    <dbReference type="NCBI Taxonomy" id="3218"/>
    <lineage>
        <taxon>Eukaryota</taxon>
        <taxon>Viridiplantae</taxon>
        <taxon>Streptophyta</taxon>
        <taxon>Embryophyta</taxon>
        <taxon>Bryophyta</taxon>
        <taxon>Bryophytina</taxon>
        <taxon>Bryopsida</taxon>
        <taxon>Funariidae</taxon>
        <taxon>Funariales</taxon>
        <taxon>Funariaceae</taxon>
        <taxon>Physcomitrium</taxon>
    </lineage>
</organism>
<evidence type="ECO:0000313" key="1">
    <source>
        <dbReference type="EnsemblPlants" id="Pp3c1_15040V3.2"/>
    </source>
</evidence>
<dbReference type="EnsemblPlants" id="Pp3c1_15040V3.2">
    <property type="protein sequence ID" value="Pp3c1_15040V3.2"/>
    <property type="gene ID" value="Pp3c1_15040"/>
</dbReference>
<dbReference type="Gramene" id="Pp3c1_15040V3.2">
    <property type="protein sequence ID" value="Pp3c1_15040V3.2"/>
    <property type="gene ID" value="Pp3c1_15040"/>
</dbReference>
<reference evidence="1" key="3">
    <citation type="submission" date="2020-12" db="UniProtKB">
        <authorList>
            <consortium name="EnsemblPlants"/>
        </authorList>
    </citation>
    <scope>IDENTIFICATION</scope>
</reference>
<dbReference type="PANTHER" id="PTHR36706">
    <property type="entry name" value="UNNAMED PRODUCT"/>
    <property type="match status" value="1"/>
</dbReference>
<name>A0A7I4BPH0_PHYPA</name>